<evidence type="ECO:0000256" key="1">
    <source>
        <dbReference type="SAM" id="Phobius"/>
    </source>
</evidence>
<feature type="transmembrane region" description="Helical" evidence="1">
    <location>
        <begin position="47"/>
        <end position="69"/>
    </location>
</feature>
<proteinExistence type="predicted"/>
<keyword evidence="3" id="KW-1185">Reference proteome</keyword>
<gene>
    <name evidence="2" type="ORF">QU605_12410</name>
</gene>
<organism evidence="2 3">
    <name type="scientific">Robiginitalea aurantiaca</name>
    <dbReference type="NCBI Taxonomy" id="3056915"/>
    <lineage>
        <taxon>Bacteria</taxon>
        <taxon>Pseudomonadati</taxon>
        <taxon>Bacteroidota</taxon>
        <taxon>Flavobacteriia</taxon>
        <taxon>Flavobacteriales</taxon>
        <taxon>Flavobacteriaceae</taxon>
        <taxon>Robiginitalea</taxon>
    </lineage>
</organism>
<accession>A0ABT7WH75</accession>
<dbReference type="Proteomes" id="UP001174839">
    <property type="component" value="Unassembled WGS sequence"/>
</dbReference>
<evidence type="ECO:0000313" key="3">
    <source>
        <dbReference type="Proteomes" id="UP001174839"/>
    </source>
</evidence>
<feature type="transmembrane region" description="Helical" evidence="1">
    <location>
        <begin position="75"/>
        <end position="96"/>
    </location>
</feature>
<keyword evidence="1" id="KW-0472">Membrane</keyword>
<dbReference type="RefSeq" id="WP_289725646.1">
    <property type="nucleotide sequence ID" value="NZ_JAUDUY010000007.1"/>
</dbReference>
<protein>
    <submittedName>
        <fullName evidence="2">Phage holin family protein</fullName>
    </submittedName>
</protein>
<evidence type="ECO:0000313" key="2">
    <source>
        <dbReference type="EMBL" id="MDM9632280.1"/>
    </source>
</evidence>
<comment type="caution">
    <text evidence="2">The sequence shown here is derived from an EMBL/GenBank/DDBJ whole genome shotgun (WGS) entry which is preliminary data.</text>
</comment>
<keyword evidence="1" id="KW-1133">Transmembrane helix</keyword>
<sequence length="115" mass="12923">MASPAYQEPVMKVVGSVQSYMESSTDYVRLHVFKTLMRLLTSFAKSSSVGVLVVLGLMFLSVGGSLALGEWLESYPLAFTLTGVFYFLAGIVAYLLRSRIDRWVLESFSDMYWNK</sequence>
<keyword evidence="1" id="KW-0812">Transmembrane</keyword>
<reference evidence="2" key="1">
    <citation type="submission" date="2023-06" db="EMBL/GenBank/DDBJ databases">
        <title>Robiginitalea aurantiacus sp. nov. and Algoriphagus sediminis sp. nov., isolated from coastal sediment.</title>
        <authorList>
            <person name="Zhou Z.Y."/>
            <person name="An J."/>
            <person name="Jia Y.W."/>
            <person name="Du Z.J."/>
        </authorList>
    </citation>
    <scope>NUCLEOTIDE SEQUENCE</scope>
    <source>
        <strain evidence="2">M39</strain>
    </source>
</reference>
<name>A0ABT7WH75_9FLAO</name>
<dbReference type="EMBL" id="JAUDUY010000007">
    <property type="protein sequence ID" value="MDM9632280.1"/>
    <property type="molecule type" value="Genomic_DNA"/>
</dbReference>